<organism evidence="1 2">
    <name type="scientific">Nostoc sphaeroides CCNUC1</name>
    <dbReference type="NCBI Taxonomy" id="2653204"/>
    <lineage>
        <taxon>Bacteria</taxon>
        <taxon>Bacillati</taxon>
        <taxon>Cyanobacteriota</taxon>
        <taxon>Cyanophyceae</taxon>
        <taxon>Nostocales</taxon>
        <taxon>Nostocaceae</taxon>
        <taxon>Nostoc</taxon>
    </lineage>
</organism>
<protein>
    <submittedName>
        <fullName evidence="1">Uncharacterized protein</fullName>
    </submittedName>
</protein>
<dbReference type="KEGG" id="nsh:GXM_07928"/>
<evidence type="ECO:0000313" key="1">
    <source>
        <dbReference type="EMBL" id="QFS50434.1"/>
    </source>
</evidence>
<dbReference type="Proteomes" id="UP000326678">
    <property type="component" value="Chromosome Gxm2"/>
</dbReference>
<dbReference type="EMBL" id="CP045227">
    <property type="protein sequence ID" value="QFS50434.1"/>
    <property type="molecule type" value="Genomic_DNA"/>
</dbReference>
<dbReference type="AlphaFoldDB" id="A0A5P8WCS8"/>
<gene>
    <name evidence="1" type="ORF">GXM_07928</name>
</gene>
<name>A0A5P8WCS8_9NOSO</name>
<evidence type="ECO:0000313" key="2">
    <source>
        <dbReference type="Proteomes" id="UP000326678"/>
    </source>
</evidence>
<reference evidence="1 2" key="1">
    <citation type="submission" date="2019-10" db="EMBL/GenBank/DDBJ databases">
        <title>Genomic and transcriptomic insights into the perfect genentic adaptation of a filamentous nitrogen-fixing cyanobacterium to rice fields.</title>
        <authorList>
            <person name="Chen Z."/>
        </authorList>
    </citation>
    <scope>NUCLEOTIDE SEQUENCE [LARGE SCALE GENOMIC DNA]</scope>
    <source>
        <strain evidence="1">CCNUC1</strain>
    </source>
</reference>
<keyword evidence="2" id="KW-1185">Reference proteome</keyword>
<proteinExistence type="predicted"/>
<accession>A0A5P8WCS8</accession>
<sequence length="67" mass="7953">MSTFMEKYIYATLDLTKSLEDFKDNVTKLLELTNVNEWDGQVLKEREQKIRDSALIISRSMYCLIFI</sequence>